<dbReference type="OrthoDB" id="9129069at2"/>
<dbReference type="AlphaFoldDB" id="A0A554WDP9"/>
<dbReference type="RefSeq" id="WP_143889403.1">
    <property type="nucleotide sequence ID" value="NZ_VJNB01000001.1"/>
</dbReference>
<evidence type="ECO:0000313" key="2">
    <source>
        <dbReference type="EMBL" id="TSE21707.1"/>
    </source>
</evidence>
<dbReference type="EMBL" id="VJNB01000001">
    <property type="protein sequence ID" value="TSE21707.1"/>
    <property type="molecule type" value="Genomic_DNA"/>
</dbReference>
<evidence type="ECO:0000313" key="3">
    <source>
        <dbReference type="EMBL" id="TSE21713.1"/>
    </source>
</evidence>
<feature type="domain" description="Replication-associated protein ORF2/G2P" evidence="1">
    <location>
        <begin position="88"/>
        <end position="195"/>
    </location>
</feature>
<dbReference type="Proteomes" id="UP000315736">
    <property type="component" value="Unassembled WGS sequence"/>
</dbReference>
<gene>
    <name evidence="2" type="ORF">Talka_00387</name>
    <name evidence="3" type="ORF">Talka_00393</name>
</gene>
<reference evidence="3 4" key="1">
    <citation type="submission" date="2019-07" db="EMBL/GenBank/DDBJ databases">
        <title>Tepidimonas alkaliphilus YIM 72238 draft genome.</title>
        <authorList>
            <person name="Da Costa M.S."/>
            <person name="Froufe H.J.C."/>
            <person name="Egas C."/>
            <person name="Albuquerque L."/>
        </authorList>
    </citation>
    <scope>NUCLEOTIDE SEQUENCE [LARGE SCALE GENOMIC DNA]</scope>
    <source>
        <strain evidence="3 4">YIM 72238</strain>
    </source>
</reference>
<keyword evidence="4" id="KW-1185">Reference proteome</keyword>
<dbReference type="InterPro" id="IPR056906">
    <property type="entry name" value="ORF2/G2P_dom"/>
</dbReference>
<dbReference type="Pfam" id="PF23343">
    <property type="entry name" value="REP_ORF2-G2P"/>
    <property type="match status" value="1"/>
</dbReference>
<evidence type="ECO:0000259" key="1">
    <source>
        <dbReference type="Pfam" id="PF23343"/>
    </source>
</evidence>
<organism evidence="3 4">
    <name type="scientific">Tepidimonas alkaliphilus</name>
    <dbReference type="NCBI Taxonomy" id="2588942"/>
    <lineage>
        <taxon>Bacteria</taxon>
        <taxon>Pseudomonadati</taxon>
        <taxon>Pseudomonadota</taxon>
        <taxon>Betaproteobacteria</taxon>
        <taxon>Burkholderiales</taxon>
        <taxon>Tepidimonas</taxon>
    </lineage>
</organism>
<proteinExistence type="predicted"/>
<sequence length="294" mass="33107">MFASDRFEHGAVAATAGAHARSAGQPAGAAAGLVSSETTVRVDSLPESWIPVTSDKVRIRERRIRRLRRNVWAAGRLLRLSAPRDRVLFVTLTYDTRGTLGRGAHDWQPCHIKDALKRYRRWANGVGIRVRYVWVAELQQSGTMHYHLAIWVPRHVTMPKWDKAGPGRGPFWPHGMTRTEVARDAVGYLMKYMSKIGGHHDYPKGARIYGIGGLDQSLASIRSWLNLPEWCKALYGVGELITRSGRRVVRQTGEVLASPWRRVSYRGQLFLCRVGEVAARWFDGPYSKLSVSHA</sequence>
<dbReference type="EMBL" id="VJNB01000001">
    <property type="protein sequence ID" value="TSE21713.1"/>
    <property type="molecule type" value="Genomic_DNA"/>
</dbReference>
<protein>
    <recommendedName>
        <fullName evidence="1">Replication-associated protein ORF2/G2P domain-containing protein</fullName>
    </recommendedName>
</protein>
<comment type="caution">
    <text evidence="3">The sequence shown here is derived from an EMBL/GenBank/DDBJ whole genome shotgun (WGS) entry which is preliminary data.</text>
</comment>
<evidence type="ECO:0000313" key="4">
    <source>
        <dbReference type="Proteomes" id="UP000315736"/>
    </source>
</evidence>
<accession>A0A554WDP9</accession>
<name>A0A554WDP9_9BURK</name>